<feature type="region of interest" description="Disordered" evidence="1">
    <location>
        <begin position="2411"/>
        <end position="2461"/>
    </location>
</feature>
<dbReference type="Gene3D" id="2.60.40.10">
    <property type="entry name" value="Immunoglobulins"/>
    <property type="match status" value="1"/>
</dbReference>
<feature type="region of interest" description="Disordered" evidence="1">
    <location>
        <begin position="1948"/>
        <end position="1981"/>
    </location>
</feature>
<evidence type="ECO:0000313" key="7">
    <source>
        <dbReference type="Proteomes" id="UP000035368"/>
    </source>
</evidence>
<sequence length="2563" mass="261530">MNRHLSVLMSGSELPMAIGETVPIQTFASDRRPNFIVRTTLSVLATCALLLGAVAIPIGGDDSRTSFLPTAEAQTASLLANVTQNASGQWTANFFLNSGSNTFNQIRLTVPAQANQFPASATYSYTTASQGSGQVTGTSDDGTTLVLQFPQEITVTGIEQRLQVTLQATPGTMPTGAGTSGNSNVTVTTAIVSPIDPNKTPSGGSDPVLNITPDQCLASVSTTSGASVWVAKSDPSGSERDHTQLFRQDWGNPEFIPVGDVTNWVYNSIAYNSKDGYIYAISQNRPYAGGNNEPAYPMGHLLRISPVDGTIADLGQIDPAVVASIDISSGMTNGTFDLNGDYIFANNSSGGTNAIYKISFGADGKSPQLTASGAYFAVTNVGKVADKPTSANDWATVGFDSTPYVWSLTTTAPNHRGIPTLYRMNTSTGEVKTFEVPNLKTASGVGFQTSGVYGTAWTYGNGNLGFGHNAGGFAYQIKVTNPDSDNPGFELVSVTQAPTQYNNDATSNAYAINELVKKTAELSIKKELITAPDGQVAWRVTVSNDSDCPVTGFTVSDLVPTAAYEPGSVTLKTETSGWDVVNVIPATDKTNVTITHGSLAGGKTASFVLTATPTQSTECVENTASLVSNEKESDLTNNISSDEKCLPRFAVKKETVDSELALARGATTVVTHYTVTVTNTGKVDATSAQVIDVPQTPPGFTIDSVKVDGNPVVAPYVVTAGDQLAVGASKEHVVEVTFKVDQTQITDWASLGTCDAANGAGDPSKGLYNLVTMDGDTDGVENNDACIPVVKDPAFEVVKVADAAAAVQQADGSFDASYAVTVNNTGGVDGTFGKLTDAPRVVPGYTIAEVKVDGTVVTADDNGAYLVSKGEALAKGANKAFKVVVTYTKNADATDQQLADAAKCEPVDGTNPASPTGAYNAVTLVGEDPAKVSDNDACVTIPTPGTPAASIVKKINGQDANNVAVEVPVGSDMVVTFEVTNTGDAPLSPVTVTDNVLPTNMIVPPNQKLKTDGSWAQWDNILLPGEFAVFTATWKAPAAGTQHVNVGTAHVTVPPTTVPATTVPGTTRPEIPVPGTTVPGSTVPGTTDATTTFPGTTVPPITVPPTTVPATTIPGTTKPEIVITSTTLTPTDPATATVTTTPVEPGVPGFSIVKKINGFDADTVDAAAVVAVGSDMNVTFEVTNTGTTVLRGVTVTDDKIAADQIKCDDDNVVDVLMPGALVTCSATFKAPAAAGGSHVNVGTAAVTVPPTTVPGTTDPGTTVPGTTDATTTVPGTTRPGTTVPESTVPATVVTTTNPANAVVPKVEIKKYVKDAAGQWADANDVPAAVAGEKMDFKFVVTNSGQKDLTNVTVTDDKVASGLIQCAPDNTNVVPLVKAGESVDCFATAAVDVPAPGATHVNVGTVAGEVPPTTIPGTTVSESTIPGTTLPGTTVPGTTDATTTVPGTTYPETTVPATTVPGTTNPGTSVPGTTLKTTDPATATVTTTPVEPGVPGFSIVKKINGFDADTVDAAAVVAVGSDMNVTFEVTNTGTTVLRGVTVTDDKIAADQIKCDDDNVVDVLMPGALVTCSATFKAPAAAGGSHVNVGTAAVTVPPTTVPGTTDPGTTVPGTTDATTTVPGTTRPGTTVPESTVPATVVTTTNPANAVVPKVEIKKYVKDAAGQWADANDVPAAVAGEKMDFKFVVTNSGQKDLTNVTVTDDKVASGLIQCAPDNTNVVPLVKAGESVDCFATAAVDVPAPGATHVNVGTVAGEVPPTTIPGTTVSESTIPGTTLPGTTVPGTTDATTTVPGTTYPETTVPATTVPGTTNPGTSVPGTTLKTTDPATATVTTTTEVPAPAVEIKKYVLDASGAWADANDVAAGVAGDAMDFKFTVTNTGGVDLKDVVVTDDKVAAEYIVCNGSTNNVVGELKQKQVVDCFAKQVLKVPAVGETHVNVGTVEVTVPPTTVPGTTVPGSTVPGTTGPSTTVPGSTVPPTTVPGTTVPGTTLKTTDPATATVTTTTEVPAPGTPGIKIIKLINGEDHNEKPGALVKTGELMDVTYKVKNTGDVELHDVKVSDTVFKSEGNEDVQVTCPKTDLAPGEEMTCSAKIMAPEPGVGHYDLGRVEGTPPSDPSNPNPPKVTDEDPEFAHVDSPSSIKIVKKINGDDANSTPGVIVNPGEPMDVTFEVTNTGATTLTNVVVTDDKVPADKIRCENGDGNKVAELAPGASFTCSATIPAPAAGEQHTNTAKVVGTPPPSGGVFPTPTPTPGTTVPGTTIPGTTVPGTTIPGTTNATTTVPGTTVPGTTVPETTIPETTVPGEPSVTTTPQVPENPPVVEDHDPANAVVPGISVVKKINGDDANTAPGVAVAPDHDMTIEFVVTNTGLTKLVDVQVTDKALNADTVAAENITCPKTELAVGETMTCVAKVKAPGSDKVHSDLATVEGSPRNPDGSTPKDKDGKEIEKVTSEDPAHAHSKPGIPPWVPLIPLIPLIPGVIGSSDRPGSSGNNPPAPVVTTPPAPQDRVLRIQDTPKNDVQGLQKAPRKGGTLAKTGASVIGLSLVAGLILLLGFVLVRRRKDGEA</sequence>
<gene>
    <name evidence="6" type="ORF">CEPID_01215</name>
</gene>
<keyword evidence="2" id="KW-0472">Membrane</keyword>
<feature type="domain" description="DUF7507" evidence="5">
    <location>
        <begin position="2011"/>
        <end position="2092"/>
    </location>
</feature>
<accession>A0A0G3GNL4</accession>
<keyword evidence="2" id="KW-0812">Transmembrane</keyword>
<feature type="transmembrane region" description="Helical" evidence="2">
    <location>
        <begin position="35"/>
        <end position="58"/>
    </location>
</feature>
<feature type="region of interest" description="Disordered" evidence="1">
    <location>
        <begin position="2098"/>
        <end position="2136"/>
    </location>
</feature>
<feature type="compositionally biased region" description="Basic and acidic residues" evidence="1">
    <location>
        <begin position="2435"/>
        <end position="2454"/>
    </location>
</feature>
<feature type="region of interest" description="Disordered" evidence="1">
    <location>
        <begin position="2249"/>
        <end position="2310"/>
    </location>
</feature>
<dbReference type="STRING" id="1050174.CEPID_01215"/>
<feature type="region of interest" description="Disordered" evidence="1">
    <location>
        <begin position="1597"/>
        <end position="1631"/>
    </location>
</feature>
<dbReference type="EMBL" id="CP011541">
    <property type="protein sequence ID" value="AKK02130.1"/>
    <property type="molecule type" value="Genomic_DNA"/>
</dbReference>
<keyword evidence="7" id="KW-1185">Reference proteome</keyword>
<keyword evidence="2" id="KW-1133">Transmembrane helix</keyword>
<evidence type="ECO:0000259" key="4">
    <source>
        <dbReference type="Pfam" id="PF21959"/>
    </source>
</evidence>
<feature type="compositionally biased region" description="Basic and acidic residues" evidence="1">
    <location>
        <begin position="2122"/>
        <end position="2131"/>
    </location>
</feature>
<dbReference type="Pfam" id="PF21959">
    <property type="entry name" value="DUF6923"/>
    <property type="match status" value="1"/>
</dbReference>
<feature type="domain" description="DUF7507" evidence="5">
    <location>
        <begin position="1668"/>
        <end position="1755"/>
    </location>
</feature>
<dbReference type="PATRIC" id="fig|1050174.4.peg.245"/>
<evidence type="ECO:0000256" key="2">
    <source>
        <dbReference type="SAM" id="Phobius"/>
    </source>
</evidence>
<dbReference type="Pfam" id="PF24346">
    <property type="entry name" value="DUF7507"/>
    <property type="match status" value="8"/>
</dbReference>
<evidence type="ECO:0000259" key="5">
    <source>
        <dbReference type="Pfam" id="PF24346"/>
    </source>
</evidence>
<name>A0A0G3GNL4_9CORY</name>
<protein>
    <submittedName>
        <fullName evidence="6">Uncharacterized protein</fullName>
    </submittedName>
</protein>
<dbReference type="InterPro" id="IPR055354">
    <property type="entry name" value="DUF7507"/>
</dbReference>
<dbReference type="Pfam" id="PF01345">
    <property type="entry name" value="DUF11"/>
    <property type="match status" value="1"/>
</dbReference>
<dbReference type="PANTHER" id="PTHR12861">
    <property type="entry name" value="TRANSLOCON-ASSOCIATED PROTEIN, BETA SUBUNIT PRECURSOR TRAP-BETA SIGNAL SEQUENCE RECEPTOR BETA SUBUNIT"/>
    <property type="match status" value="1"/>
</dbReference>
<dbReference type="NCBIfam" id="TIGR01167">
    <property type="entry name" value="LPXTG_anchor"/>
    <property type="match status" value="1"/>
</dbReference>
<dbReference type="InterPro" id="IPR013783">
    <property type="entry name" value="Ig-like_fold"/>
</dbReference>
<proteinExistence type="predicted"/>
<dbReference type="KEGG" id="cei:CEPID_01215"/>
<feature type="domain" description="DUF7507" evidence="5">
    <location>
        <begin position="2137"/>
        <end position="2238"/>
    </location>
</feature>
<evidence type="ECO:0000259" key="3">
    <source>
        <dbReference type="Pfam" id="PF01345"/>
    </source>
</evidence>
<feature type="domain" description="DUF7507" evidence="5">
    <location>
        <begin position="2329"/>
        <end position="2415"/>
    </location>
</feature>
<evidence type="ECO:0000256" key="1">
    <source>
        <dbReference type="SAM" id="MobiDB-lite"/>
    </source>
</evidence>
<feature type="region of interest" description="Disordered" evidence="1">
    <location>
        <begin position="1251"/>
        <end position="1285"/>
    </location>
</feature>
<organism evidence="6 7">
    <name type="scientific">Corynebacterium epidermidicanis</name>
    <dbReference type="NCBI Taxonomy" id="1050174"/>
    <lineage>
        <taxon>Bacteria</taxon>
        <taxon>Bacillati</taxon>
        <taxon>Actinomycetota</taxon>
        <taxon>Actinomycetes</taxon>
        <taxon>Mycobacteriales</taxon>
        <taxon>Corynebacteriaceae</taxon>
        <taxon>Corynebacterium</taxon>
    </lineage>
</organism>
<feature type="domain" description="DUF7507" evidence="5">
    <location>
        <begin position="1857"/>
        <end position="1945"/>
    </location>
</feature>
<feature type="domain" description="DUF6923" evidence="4">
    <location>
        <begin position="240"/>
        <end position="508"/>
    </location>
</feature>
<feature type="domain" description="DUF7507" evidence="5">
    <location>
        <begin position="1322"/>
        <end position="1409"/>
    </location>
</feature>
<feature type="domain" description="DUF11" evidence="3">
    <location>
        <begin position="531"/>
        <end position="641"/>
    </location>
</feature>
<dbReference type="InterPro" id="IPR054215">
    <property type="entry name" value="DUF6923"/>
</dbReference>
<feature type="region of interest" description="Disordered" evidence="1">
    <location>
        <begin position="2479"/>
        <end position="2502"/>
    </location>
</feature>
<feature type="region of interest" description="Disordered" evidence="1">
    <location>
        <begin position="1057"/>
        <end position="1085"/>
    </location>
</feature>
<dbReference type="GO" id="GO:0005975">
    <property type="term" value="P:carbohydrate metabolic process"/>
    <property type="evidence" value="ECO:0007669"/>
    <property type="project" value="UniProtKB-ARBA"/>
</dbReference>
<reference evidence="6 7" key="1">
    <citation type="submission" date="2015-05" db="EMBL/GenBank/DDBJ databases">
        <title>Complete genome sequence of Corynebacterium epidermidicanis DSM 45586, isolated from the skin of a dog suffering from pruritus.</title>
        <authorList>
            <person name="Ruckert C."/>
            <person name="Albersmeier A."/>
            <person name="Winkler A."/>
            <person name="Tauch A."/>
        </authorList>
    </citation>
    <scope>NUCLEOTIDE SEQUENCE [LARGE SCALE GENOMIC DNA]</scope>
    <source>
        <strain evidence="6 7">DSM 45586</strain>
    </source>
</reference>
<evidence type="ECO:0000313" key="6">
    <source>
        <dbReference type="EMBL" id="AKK02130.1"/>
    </source>
</evidence>
<feature type="domain" description="DUF7507" evidence="5">
    <location>
        <begin position="1510"/>
        <end position="1596"/>
    </location>
</feature>
<feature type="compositionally biased region" description="Pro residues" evidence="1">
    <location>
        <begin position="2111"/>
        <end position="2120"/>
    </location>
</feature>
<feature type="transmembrane region" description="Helical" evidence="2">
    <location>
        <begin position="2534"/>
        <end position="2555"/>
    </location>
</feature>
<feature type="compositionally biased region" description="Pro residues" evidence="1">
    <location>
        <begin position="2491"/>
        <end position="2502"/>
    </location>
</feature>
<dbReference type="PANTHER" id="PTHR12861:SF3">
    <property type="entry name" value="TRANSLOCON-ASSOCIATED PROTEIN SUBUNIT BETA"/>
    <property type="match status" value="1"/>
</dbReference>
<dbReference type="Proteomes" id="UP000035368">
    <property type="component" value="Chromosome"/>
</dbReference>
<feature type="compositionally biased region" description="Low complexity" evidence="1">
    <location>
        <begin position="2250"/>
        <end position="2303"/>
    </location>
</feature>
<feature type="domain" description="DUF7507" evidence="5">
    <location>
        <begin position="1164"/>
        <end position="1250"/>
    </location>
</feature>
<dbReference type="InterPro" id="IPR001434">
    <property type="entry name" value="OmcB-like_DUF11"/>
</dbReference>